<sequence length="145" mass="15685">MMIAMTIIGVLVSLAFPLLHDALEKARVAHATGDIRAIQVDIDSFEANGMGLPLSLAEIGRDGMEDPWGADYIYLNFGRDVCLSRRGGLPQGARMDRFMVPVNCTYDLYSVGKDGSTQAQFTAPPAKDDVVRANDGGYIGLAEKF</sequence>
<dbReference type="EMBL" id="JQ085824">
    <property type="protein sequence ID" value="AFD03388.1"/>
    <property type="molecule type" value="Genomic_DNA"/>
</dbReference>
<dbReference type="Gene3D" id="3.30.700.10">
    <property type="entry name" value="Glycoprotein, Type 4 Pilin"/>
    <property type="match status" value="1"/>
</dbReference>
<protein>
    <submittedName>
        <fullName evidence="1">Uncharacterized protein</fullName>
    </submittedName>
</protein>
<evidence type="ECO:0000313" key="1">
    <source>
        <dbReference type="EMBL" id="AFD03388.1"/>
    </source>
</evidence>
<reference evidence="1" key="1">
    <citation type="submission" date="2011-11" db="EMBL/GenBank/DDBJ databases">
        <title>Construction and analysis of a metagenome of deep-sea sediment.</title>
        <authorList>
            <person name="Huo Y.-Y."/>
            <person name="Cheng H."/>
            <person name="Wu M."/>
        </authorList>
    </citation>
    <scope>NUCLEOTIDE SEQUENCE</scope>
</reference>
<accession>H9BX66</accession>
<proteinExistence type="predicted"/>
<organism evidence="1">
    <name type="scientific">uncultured bacterium W5-51b</name>
    <dbReference type="NCBI Taxonomy" id="1130999"/>
    <lineage>
        <taxon>Bacteria</taxon>
        <taxon>environmental samples</taxon>
    </lineage>
</organism>
<dbReference type="SUPFAM" id="SSF54523">
    <property type="entry name" value="Pili subunits"/>
    <property type="match status" value="1"/>
</dbReference>
<dbReference type="InterPro" id="IPR045584">
    <property type="entry name" value="Pilin-like"/>
</dbReference>
<name>H9BX66_9BACT</name>
<dbReference type="AlphaFoldDB" id="H9BX66"/>